<evidence type="ECO:0000313" key="2">
    <source>
        <dbReference type="Proteomes" id="UP000799118"/>
    </source>
</evidence>
<organism evidence="1 2">
    <name type="scientific">Gymnopus androsaceus JB14</name>
    <dbReference type="NCBI Taxonomy" id="1447944"/>
    <lineage>
        <taxon>Eukaryota</taxon>
        <taxon>Fungi</taxon>
        <taxon>Dikarya</taxon>
        <taxon>Basidiomycota</taxon>
        <taxon>Agaricomycotina</taxon>
        <taxon>Agaricomycetes</taxon>
        <taxon>Agaricomycetidae</taxon>
        <taxon>Agaricales</taxon>
        <taxon>Marasmiineae</taxon>
        <taxon>Omphalotaceae</taxon>
        <taxon>Gymnopus</taxon>
    </lineage>
</organism>
<sequence>MTKISKKLEIHNSLTREFFLILMGIPLIDSWTVGKTHRPEIVGGKLVVNYDGFLKLTEQAQNVYNIHKQASFLFERGRARMVTTLFYASQGITIEMGKDITVFALQWLTMFRTMDPSLQSFNHHLAPLRSHYKEPSSYDIGSRVERDV</sequence>
<keyword evidence="2" id="KW-1185">Reference proteome</keyword>
<dbReference type="EMBL" id="ML770055">
    <property type="protein sequence ID" value="KAE9384940.1"/>
    <property type="molecule type" value="Genomic_DNA"/>
</dbReference>
<evidence type="ECO:0000313" key="1">
    <source>
        <dbReference type="EMBL" id="KAE9384940.1"/>
    </source>
</evidence>
<accession>A0A6A4GHI9</accession>
<reference evidence="1" key="1">
    <citation type="journal article" date="2019" name="Environ. Microbiol.">
        <title>Fungal ecological strategies reflected in gene transcription - a case study of two litter decomposers.</title>
        <authorList>
            <person name="Barbi F."/>
            <person name="Kohler A."/>
            <person name="Barry K."/>
            <person name="Baskaran P."/>
            <person name="Daum C."/>
            <person name="Fauchery L."/>
            <person name="Ihrmark K."/>
            <person name="Kuo A."/>
            <person name="LaButti K."/>
            <person name="Lipzen A."/>
            <person name="Morin E."/>
            <person name="Grigoriev I.V."/>
            <person name="Henrissat B."/>
            <person name="Lindahl B."/>
            <person name="Martin F."/>
        </authorList>
    </citation>
    <scope>NUCLEOTIDE SEQUENCE</scope>
    <source>
        <strain evidence="1">JB14</strain>
    </source>
</reference>
<gene>
    <name evidence="1" type="ORF">BT96DRAFT_950207</name>
</gene>
<protein>
    <submittedName>
        <fullName evidence="1">Uncharacterized protein</fullName>
    </submittedName>
</protein>
<proteinExistence type="predicted"/>
<dbReference type="Proteomes" id="UP000799118">
    <property type="component" value="Unassembled WGS sequence"/>
</dbReference>
<dbReference type="OrthoDB" id="3064399at2759"/>
<name>A0A6A4GHI9_9AGAR</name>
<dbReference type="AlphaFoldDB" id="A0A6A4GHI9"/>